<feature type="region of interest" description="Disordered" evidence="1">
    <location>
        <begin position="62"/>
        <end position="183"/>
    </location>
</feature>
<protein>
    <submittedName>
        <fullName evidence="2">Uncharacterized protein</fullName>
    </submittedName>
</protein>
<dbReference type="EMBL" id="ML996089">
    <property type="protein sequence ID" value="KAF2150707.1"/>
    <property type="molecule type" value="Genomic_DNA"/>
</dbReference>
<dbReference type="Proteomes" id="UP000799439">
    <property type="component" value="Unassembled WGS sequence"/>
</dbReference>
<sequence>MRHRLNLPCFSHQAEVSEEKHTSGSTSTSTMPRSRLHRYRDRLLAPVRKIVYHVLHSQDARDSNTFPQTTRLSVSNPPPPRYSVTDTTSVLSNQYPYDLPRSPPTLNPSFTFPPNPRSSQAPDDDTLHVGFPGLDFSTPHHYPQPGDLPNGNDDDDDDDDNEQPRPSTDEDTTTHHPTESLDRIDPRLEVIMAYPPENMVGFAMAVNVMYLPQWLERYLQPSRTGPDGEVTWERSWVEWEEFAGYIRGEEAVPPASSRGR</sequence>
<evidence type="ECO:0000256" key="1">
    <source>
        <dbReference type="SAM" id="MobiDB-lite"/>
    </source>
</evidence>
<feature type="compositionally biased region" description="Polar residues" evidence="1">
    <location>
        <begin position="23"/>
        <end position="32"/>
    </location>
</feature>
<evidence type="ECO:0000313" key="2">
    <source>
        <dbReference type="EMBL" id="KAF2150707.1"/>
    </source>
</evidence>
<feature type="compositionally biased region" description="Pro residues" evidence="1">
    <location>
        <begin position="101"/>
        <end position="116"/>
    </location>
</feature>
<reference evidence="2" key="1">
    <citation type="journal article" date="2020" name="Stud. Mycol.">
        <title>101 Dothideomycetes genomes: a test case for predicting lifestyles and emergence of pathogens.</title>
        <authorList>
            <person name="Haridas S."/>
            <person name="Albert R."/>
            <person name="Binder M."/>
            <person name="Bloem J."/>
            <person name="Labutti K."/>
            <person name="Salamov A."/>
            <person name="Andreopoulos B."/>
            <person name="Baker S."/>
            <person name="Barry K."/>
            <person name="Bills G."/>
            <person name="Bluhm B."/>
            <person name="Cannon C."/>
            <person name="Castanera R."/>
            <person name="Culley D."/>
            <person name="Daum C."/>
            <person name="Ezra D."/>
            <person name="Gonzalez J."/>
            <person name="Henrissat B."/>
            <person name="Kuo A."/>
            <person name="Liang C."/>
            <person name="Lipzen A."/>
            <person name="Lutzoni F."/>
            <person name="Magnuson J."/>
            <person name="Mondo S."/>
            <person name="Nolan M."/>
            <person name="Ohm R."/>
            <person name="Pangilinan J."/>
            <person name="Park H.-J."/>
            <person name="Ramirez L."/>
            <person name="Alfaro M."/>
            <person name="Sun H."/>
            <person name="Tritt A."/>
            <person name="Yoshinaga Y."/>
            <person name="Zwiers L.-H."/>
            <person name="Turgeon B."/>
            <person name="Goodwin S."/>
            <person name="Spatafora J."/>
            <person name="Crous P."/>
            <person name="Grigoriev I."/>
        </authorList>
    </citation>
    <scope>NUCLEOTIDE SEQUENCE</scope>
    <source>
        <strain evidence="2">CBS 260.36</strain>
    </source>
</reference>
<comment type="caution">
    <text evidence="2">The sequence shown here is derived from an EMBL/GenBank/DDBJ whole genome shotgun (WGS) entry which is preliminary data.</text>
</comment>
<feature type="compositionally biased region" description="Polar residues" evidence="1">
    <location>
        <begin position="63"/>
        <end position="75"/>
    </location>
</feature>
<gene>
    <name evidence="2" type="ORF">K461DRAFT_295958</name>
</gene>
<feature type="compositionally biased region" description="Basic and acidic residues" evidence="1">
    <location>
        <begin position="172"/>
        <end position="183"/>
    </location>
</feature>
<organism evidence="2 3">
    <name type="scientific">Myriangium duriaei CBS 260.36</name>
    <dbReference type="NCBI Taxonomy" id="1168546"/>
    <lineage>
        <taxon>Eukaryota</taxon>
        <taxon>Fungi</taxon>
        <taxon>Dikarya</taxon>
        <taxon>Ascomycota</taxon>
        <taxon>Pezizomycotina</taxon>
        <taxon>Dothideomycetes</taxon>
        <taxon>Dothideomycetidae</taxon>
        <taxon>Myriangiales</taxon>
        <taxon>Myriangiaceae</taxon>
        <taxon>Myriangium</taxon>
    </lineage>
</organism>
<name>A0A9P4IZK3_9PEZI</name>
<evidence type="ECO:0000313" key="3">
    <source>
        <dbReference type="Proteomes" id="UP000799439"/>
    </source>
</evidence>
<keyword evidence="3" id="KW-1185">Reference proteome</keyword>
<proteinExistence type="predicted"/>
<feature type="region of interest" description="Disordered" evidence="1">
    <location>
        <begin position="1"/>
        <end position="34"/>
    </location>
</feature>
<accession>A0A9P4IZK3</accession>
<dbReference type="AlphaFoldDB" id="A0A9P4IZK3"/>
<feature type="compositionally biased region" description="Polar residues" evidence="1">
    <location>
        <begin position="84"/>
        <end position="95"/>
    </location>
</feature>
<feature type="compositionally biased region" description="Acidic residues" evidence="1">
    <location>
        <begin position="152"/>
        <end position="161"/>
    </location>
</feature>